<evidence type="ECO:0000259" key="6">
    <source>
        <dbReference type="PROSITE" id="PS50192"/>
    </source>
</evidence>
<dbReference type="GO" id="GO:0006906">
    <property type="term" value="P:vesicle fusion"/>
    <property type="evidence" value="ECO:0007669"/>
    <property type="project" value="TreeGrafter"/>
</dbReference>
<dbReference type="InterPro" id="IPR000727">
    <property type="entry name" value="T_SNARE_dom"/>
</dbReference>
<dbReference type="EMBL" id="LWCA01000198">
    <property type="protein sequence ID" value="OAF70017.1"/>
    <property type="molecule type" value="Genomic_DNA"/>
</dbReference>
<dbReference type="SUPFAM" id="SSF47661">
    <property type="entry name" value="t-snare proteins"/>
    <property type="match status" value="1"/>
</dbReference>
<dbReference type="GO" id="GO:0006887">
    <property type="term" value="P:exocytosis"/>
    <property type="evidence" value="ECO:0007669"/>
    <property type="project" value="TreeGrafter"/>
</dbReference>
<keyword evidence="8" id="KW-1185">Reference proteome</keyword>
<comment type="caution">
    <text evidence="7">The sequence shown here is derived from an EMBL/GenBank/DDBJ whole genome shotgun (WGS) entry which is preliminary data.</text>
</comment>
<dbReference type="GO" id="GO:0048278">
    <property type="term" value="P:vesicle docking"/>
    <property type="evidence" value="ECO:0007669"/>
    <property type="project" value="TreeGrafter"/>
</dbReference>
<comment type="similarity">
    <text evidence="2">Belongs to the syntaxin family.</text>
</comment>
<dbReference type="PROSITE" id="PS50192">
    <property type="entry name" value="T_SNARE"/>
    <property type="match status" value="1"/>
</dbReference>
<dbReference type="PANTHER" id="PTHR19957:SF307">
    <property type="entry name" value="PROTEIN SSO1-RELATED"/>
    <property type="match status" value="1"/>
</dbReference>
<dbReference type="Gene3D" id="1.20.58.70">
    <property type="match status" value="1"/>
</dbReference>
<feature type="domain" description="T-SNARE coiled-coil homology" evidence="6">
    <location>
        <begin position="92"/>
        <end position="154"/>
    </location>
</feature>
<dbReference type="AlphaFoldDB" id="A0A177B6U4"/>
<proteinExistence type="inferred from homology"/>
<dbReference type="GO" id="GO:0006886">
    <property type="term" value="P:intracellular protein transport"/>
    <property type="evidence" value="ECO:0007669"/>
    <property type="project" value="TreeGrafter"/>
</dbReference>
<reference evidence="7 8" key="1">
    <citation type="submission" date="2016-04" db="EMBL/GenBank/DDBJ databases">
        <title>The genome of Intoshia linei affirms orthonectids as highly simplified spiralians.</title>
        <authorList>
            <person name="Mikhailov K.V."/>
            <person name="Slusarev G.S."/>
            <person name="Nikitin M.A."/>
            <person name="Logacheva M.D."/>
            <person name="Penin A."/>
            <person name="Aleoshin V."/>
            <person name="Panchin Y.V."/>
        </authorList>
    </citation>
    <scope>NUCLEOTIDE SEQUENCE [LARGE SCALE GENOMIC DNA]</scope>
    <source>
        <strain evidence="7">Intl2013</strain>
        <tissue evidence="7">Whole animal</tissue>
    </source>
</reference>
<dbReference type="GO" id="GO:0000149">
    <property type="term" value="F:SNARE binding"/>
    <property type="evidence" value="ECO:0007669"/>
    <property type="project" value="TreeGrafter"/>
</dbReference>
<evidence type="ECO:0000256" key="2">
    <source>
        <dbReference type="ARBA" id="ARBA00009063"/>
    </source>
</evidence>
<dbReference type="InterPro" id="IPR010989">
    <property type="entry name" value="SNARE"/>
</dbReference>
<evidence type="ECO:0000256" key="1">
    <source>
        <dbReference type="ARBA" id="ARBA00004211"/>
    </source>
</evidence>
<keyword evidence="3" id="KW-0812">Transmembrane</keyword>
<organism evidence="7 8">
    <name type="scientific">Intoshia linei</name>
    <dbReference type="NCBI Taxonomy" id="1819745"/>
    <lineage>
        <taxon>Eukaryota</taxon>
        <taxon>Metazoa</taxon>
        <taxon>Spiralia</taxon>
        <taxon>Lophotrochozoa</taxon>
        <taxon>Mesozoa</taxon>
        <taxon>Orthonectida</taxon>
        <taxon>Rhopaluridae</taxon>
        <taxon>Intoshia</taxon>
    </lineage>
</organism>
<dbReference type="Proteomes" id="UP000078046">
    <property type="component" value="Unassembled WGS sequence"/>
</dbReference>
<comment type="subcellular location">
    <subcellularLocation>
        <location evidence="1">Membrane</location>
        <topology evidence="1">Single-pass type IV membrane protein</topology>
    </subcellularLocation>
</comment>
<dbReference type="InterPro" id="IPR006011">
    <property type="entry name" value="Syntaxin_N"/>
</dbReference>
<evidence type="ECO:0000313" key="8">
    <source>
        <dbReference type="Proteomes" id="UP000078046"/>
    </source>
</evidence>
<dbReference type="GO" id="GO:0031201">
    <property type="term" value="C:SNARE complex"/>
    <property type="evidence" value="ECO:0007669"/>
    <property type="project" value="TreeGrafter"/>
</dbReference>
<dbReference type="GO" id="GO:0012505">
    <property type="term" value="C:endomembrane system"/>
    <property type="evidence" value="ECO:0007669"/>
    <property type="project" value="TreeGrafter"/>
</dbReference>
<evidence type="ECO:0000313" key="7">
    <source>
        <dbReference type="EMBL" id="OAF70017.1"/>
    </source>
</evidence>
<evidence type="ECO:0000256" key="4">
    <source>
        <dbReference type="ARBA" id="ARBA00022989"/>
    </source>
</evidence>
<accession>A0A177B6U4</accession>
<dbReference type="Pfam" id="PF00804">
    <property type="entry name" value="Syntaxin"/>
    <property type="match status" value="1"/>
</dbReference>
<protein>
    <recommendedName>
        <fullName evidence="6">t-SNARE coiled-coil homology domain-containing protein</fullName>
    </recommendedName>
</protein>
<dbReference type="GO" id="GO:0005484">
    <property type="term" value="F:SNAP receptor activity"/>
    <property type="evidence" value="ECO:0007669"/>
    <property type="project" value="TreeGrafter"/>
</dbReference>
<keyword evidence="5" id="KW-0472">Membrane</keyword>
<dbReference type="SMART" id="SM00397">
    <property type="entry name" value="t_SNARE"/>
    <property type="match status" value="1"/>
</dbReference>
<dbReference type="GO" id="GO:0005886">
    <property type="term" value="C:plasma membrane"/>
    <property type="evidence" value="ECO:0007669"/>
    <property type="project" value="TreeGrafter"/>
</dbReference>
<dbReference type="PANTHER" id="PTHR19957">
    <property type="entry name" value="SYNTAXIN"/>
    <property type="match status" value="1"/>
</dbReference>
<gene>
    <name evidence="7" type="ORF">A3Q56_02225</name>
</gene>
<sequence>MENKFNTKNNEMFYIIFDKANSIAIEITKLMKIYYENQQKYRINCKKWIQRQMELSNKIITDQEIEDLIESGNPTILTQDIVTQTKEAKQSLKKIQSRYNDIIKLEQSVKKLYELFMDMADLVESKGESINRIEYNILKSIDYAETTTKHTKRAFKYRNKSRKVKNLLLS</sequence>
<evidence type="ECO:0000256" key="3">
    <source>
        <dbReference type="ARBA" id="ARBA00022692"/>
    </source>
</evidence>
<keyword evidence="4" id="KW-1133">Transmembrane helix</keyword>
<evidence type="ECO:0000256" key="5">
    <source>
        <dbReference type="ARBA" id="ARBA00023136"/>
    </source>
</evidence>
<dbReference type="OrthoDB" id="10255013at2759"/>
<dbReference type="InterPro" id="IPR045242">
    <property type="entry name" value="Syntaxin"/>
</dbReference>
<name>A0A177B6U4_9BILA</name>